<dbReference type="InterPro" id="IPR025877">
    <property type="entry name" value="MobA-like_NTP_Trfase"/>
</dbReference>
<dbReference type="Proteomes" id="UP000316545">
    <property type="component" value="Unassembled WGS sequence"/>
</dbReference>
<dbReference type="AlphaFoldDB" id="A0A560FG09"/>
<evidence type="ECO:0000256" key="3">
    <source>
        <dbReference type="ARBA" id="ARBA00022842"/>
    </source>
</evidence>
<dbReference type="CDD" id="cd06422">
    <property type="entry name" value="NTP_transferase_like_1"/>
    <property type="match status" value="1"/>
</dbReference>
<dbReference type="InterPro" id="IPR029044">
    <property type="entry name" value="Nucleotide-diphossugar_trans"/>
</dbReference>
<evidence type="ECO:0000259" key="4">
    <source>
        <dbReference type="Pfam" id="PF12804"/>
    </source>
</evidence>
<dbReference type="InterPro" id="IPR050065">
    <property type="entry name" value="GlmU-like"/>
</dbReference>
<keyword evidence="2 5" id="KW-0548">Nucleotidyltransferase</keyword>
<dbReference type="PANTHER" id="PTHR43584:SF8">
    <property type="entry name" value="N-ACETYLMURAMATE ALPHA-1-PHOSPHATE URIDYLYLTRANSFERASE"/>
    <property type="match status" value="1"/>
</dbReference>
<keyword evidence="1 5" id="KW-0808">Transferase</keyword>
<gene>
    <name evidence="5" type="ORF">FBZ88_12128</name>
</gene>
<dbReference type="Pfam" id="PF12804">
    <property type="entry name" value="NTP_transf_3"/>
    <property type="match status" value="1"/>
</dbReference>
<protein>
    <submittedName>
        <fullName evidence="5">MurNAc alpha-1-phosphate uridylyltransferase</fullName>
    </submittedName>
</protein>
<keyword evidence="6" id="KW-1185">Reference proteome</keyword>
<dbReference type="SUPFAM" id="SSF53448">
    <property type="entry name" value="Nucleotide-diphospho-sugar transferases"/>
    <property type="match status" value="1"/>
</dbReference>
<name>A0A560FG09_9PROT</name>
<dbReference type="GO" id="GO:0016779">
    <property type="term" value="F:nucleotidyltransferase activity"/>
    <property type="evidence" value="ECO:0007669"/>
    <property type="project" value="UniProtKB-KW"/>
</dbReference>
<dbReference type="EMBL" id="VITO01000021">
    <property type="protein sequence ID" value="TWB20534.1"/>
    <property type="molecule type" value="Genomic_DNA"/>
</dbReference>
<proteinExistence type="predicted"/>
<sequence length="269" mass="28752">MSASAATATPPSANPAPAASVPHTAMVLAAGLGLRMRPLTLTRPKPLVEVGGAPLLDHALDRLAESGVERAVVNTHHLGAMIESHLAGRSSPAITLSPEADLLETGGGVRHALPHLGADPIFVVNADILWLDGPIPALKRLAATWDPAVMDVLLLMMPTVAAVGYDGPGDYHMEADGRLRYRAEGELAPFVFAGVHIVKPELYHAITENRFSNLRLWQQAEEAGRLYGMRHDGVWFHVGTPDAVEEVNTLLGHPILHDAKLSQPRKAEP</sequence>
<accession>A0A560FG09</accession>
<feature type="domain" description="MobA-like NTP transferase" evidence="4">
    <location>
        <begin position="25"/>
        <end position="146"/>
    </location>
</feature>
<dbReference type="PANTHER" id="PTHR43584">
    <property type="entry name" value="NUCLEOTIDYL TRANSFERASE"/>
    <property type="match status" value="1"/>
</dbReference>
<keyword evidence="3" id="KW-0460">Magnesium</keyword>
<comment type="caution">
    <text evidence="5">The sequence shown here is derived from an EMBL/GenBank/DDBJ whole genome shotgun (WGS) entry which is preliminary data.</text>
</comment>
<evidence type="ECO:0000313" key="6">
    <source>
        <dbReference type="Proteomes" id="UP000316545"/>
    </source>
</evidence>
<evidence type="ECO:0000313" key="5">
    <source>
        <dbReference type="EMBL" id="TWB20534.1"/>
    </source>
</evidence>
<evidence type="ECO:0000256" key="2">
    <source>
        <dbReference type="ARBA" id="ARBA00022695"/>
    </source>
</evidence>
<organism evidence="5 6">
    <name type="scientific">Nitrospirillum amazonense</name>
    <dbReference type="NCBI Taxonomy" id="28077"/>
    <lineage>
        <taxon>Bacteria</taxon>
        <taxon>Pseudomonadati</taxon>
        <taxon>Pseudomonadota</taxon>
        <taxon>Alphaproteobacteria</taxon>
        <taxon>Rhodospirillales</taxon>
        <taxon>Azospirillaceae</taxon>
        <taxon>Nitrospirillum</taxon>
    </lineage>
</organism>
<evidence type="ECO:0000256" key="1">
    <source>
        <dbReference type="ARBA" id="ARBA00022679"/>
    </source>
</evidence>
<dbReference type="RefSeq" id="WP_145619593.1">
    <property type="nucleotide sequence ID" value="NZ_VITO01000021.1"/>
</dbReference>
<dbReference type="Gene3D" id="3.90.550.10">
    <property type="entry name" value="Spore Coat Polysaccharide Biosynthesis Protein SpsA, Chain A"/>
    <property type="match status" value="1"/>
</dbReference>
<reference evidence="5 6" key="1">
    <citation type="submission" date="2019-06" db="EMBL/GenBank/DDBJ databases">
        <title>Genomic Encyclopedia of Type Strains, Phase IV (KMG-V): Genome sequencing to study the core and pangenomes of soil and plant-associated prokaryotes.</title>
        <authorList>
            <person name="Whitman W."/>
        </authorList>
    </citation>
    <scope>NUCLEOTIDE SEQUENCE [LARGE SCALE GENOMIC DNA]</scope>
    <source>
        <strain evidence="5 6">BR 11865</strain>
    </source>
</reference>